<sequence>MRRAIALVGLFGIIGAGLSLSILPSTKTVAAASDQRTFLIPASDGYGVADCISSKAECGKIVANAWCEAKGFKMATSFGLADREDFTGTLAKATVTAEPEQPLVIVCG</sequence>
<evidence type="ECO:0000313" key="2">
    <source>
        <dbReference type="Proteomes" id="UP000094969"/>
    </source>
</evidence>
<dbReference type="KEGG" id="bvv:BHK69_15725"/>
<protein>
    <submittedName>
        <fullName evidence="1">Uncharacterized protein</fullName>
    </submittedName>
</protein>
<proteinExistence type="predicted"/>
<keyword evidence="2" id="KW-1185">Reference proteome</keyword>
<dbReference type="Proteomes" id="UP000094969">
    <property type="component" value="Chromosome"/>
</dbReference>
<organism evidence="1 2">
    <name type="scientific">Bosea vaviloviae</name>
    <dbReference type="NCBI Taxonomy" id="1526658"/>
    <lineage>
        <taxon>Bacteria</taxon>
        <taxon>Pseudomonadati</taxon>
        <taxon>Pseudomonadota</taxon>
        <taxon>Alphaproteobacteria</taxon>
        <taxon>Hyphomicrobiales</taxon>
        <taxon>Boseaceae</taxon>
        <taxon>Bosea</taxon>
    </lineage>
</organism>
<dbReference type="RefSeq" id="WP_069690921.1">
    <property type="nucleotide sequence ID" value="NZ_CP017147.1"/>
</dbReference>
<gene>
    <name evidence="1" type="ORF">BHK69_15725</name>
</gene>
<dbReference type="EMBL" id="CP017147">
    <property type="protein sequence ID" value="AOO81710.1"/>
    <property type="molecule type" value="Genomic_DNA"/>
</dbReference>
<evidence type="ECO:0000313" key="1">
    <source>
        <dbReference type="EMBL" id="AOO81710.1"/>
    </source>
</evidence>
<dbReference type="OrthoDB" id="9150143at2"/>
<accession>A0A1D7U2W7</accession>
<dbReference type="AlphaFoldDB" id="A0A1D7U2W7"/>
<name>A0A1D7U2W7_9HYPH</name>
<reference evidence="1 2" key="1">
    <citation type="journal article" date="2015" name="Antonie Van Leeuwenhoek">
        <title>Bosea vaviloviae sp. nov., a new species of slow-growing rhizobia isolated from nodules of the relict species Vavilovia formosa (Stev.) Fed.</title>
        <authorList>
            <person name="Safronova V.I."/>
            <person name="Kuznetsova I.G."/>
            <person name="Sazanova A.L."/>
            <person name="Kimeklis A.K."/>
            <person name="Belimov A.A."/>
            <person name="Andronov E.E."/>
            <person name="Pinaev A.G."/>
            <person name="Chizhevskaya E.P."/>
            <person name="Pukhaev A.R."/>
            <person name="Popov K.P."/>
            <person name="Willems A."/>
            <person name="Tikhonovich I.A."/>
        </authorList>
    </citation>
    <scope>NUCLEOTIDE SEQUENCE [LARGE SCALE GENOMIC DNA]</scope>
    <source>
        <strain evidence="1 2">Vaf18</strain>
    </source>
</reference>